<dbReference type="Gene3D" id="3.30.200.20">
    <property type="entry name" value="Phosphorylase Kinase, domain 1"/>
    <property type="match status" value="1"/>
</dbReference>
<dbReference type="STRING" id="2018661.A0A2A2JKJ8"/>
<dbReference type="GO" id="GO:0004674">
    <property type="term" value="F:protein serine/threonine kinase activity"/>
    <property type="evidence" value="ECO:0007669"/>
    <property type="project" value="UniProtKB-KW"/>
</dbReference>
<keyword evidence="4" id="KW-0597">Phosphoprotein</keyword>
<dbReference type="EC" id="2.7.11.1" evidence="2"/>
<keyword evidence="6 11" id="KW-0547">Nucleotide-binding</keyword>
<comment type="similarity">
    <text evidence="1">Belongs to the protein kinase superfamily. CAMK Ser/Thr protein kinase family.</text>
</comment>
<dbReference type="InterPro" id="IPR050205">
    <property type="entry name" value="CDPK_Ser/Thr_kinases"/>
</dbReference>
<keyword evidence="3" id="KW-0723">Serine/threonine-protein kinase</keyword>
<keyword evidence="15" id="KW-1185">Reference proteome</keyword>
<dbReference type="Proteomes" id="UP000218231">
    <property type="component" value="Unassembled WGS sequence"/>
</dbReference>
<comment type="catalytic activity">
    <reaction evidence="10">
        <text>L-seryl-[protein] + ATP = O-phospho-L-seryl-[protein] + ADP + H(+)</text>
        <dbReference type="Rhea" id="RHEA:17989"/>
        <dbReference type="Rhea" id="RHEA-COMP:9863"/>
        <dbReference type="Rhea" id="RHEA-COMP:11604"/>
        <dbReference type="ChEBI" id="CHEBI:15378"/>
        <dbReference type="ChEBI" id="CHEBI:29999"/>
        <dbReference type="ChEBI" id="CHEBI:30616"/>
        <dbReference type="ChEBI" id="CHEBI:83421"/>
        <dbReference type="ChEBI" id="CHEBI:456216"/>
        <dbReference type="EC" id="2.7.11.1"/>
    </reaction>
</comment>
<organism evidence="14 15">
    <name type="scientific">Diploscapter pachys</name>
    <dbReference type="NCBI Taxonomy" id="2018661"/>
    <lineage>
        <taxon>Eukaryota</taxon>
        <taxon>Metazoa</taxon>
        <taxon>Ecdysozoa</taxon>
        <taxon>Nematoda</taxon>
        <taxon>Chromadorea</taxon>
        <taxon>Rhabditida</taxon>
        <taxon>Rhabditina</taxon>
        <taxon>Rhabditomorpha</taxon>
        <taxon>Rhabditoidea</taxon>
        <taxon>Rhabditidae</taxon>
        <taxon>Diploscapter</taxon>
    </lineage>
</organism>
<evidence type="ECO:0000256" key="7">
    <source>
        <dbReference type="ARBA" id="ARBA00022777"/>
    </source>
</evidence>
<dbReference type="GO" id="GO:0035095">
    <property type="term" value="P:behavioral response to nicotine"/>
    <property type="evidence" value="ECO:0007669"/>
    <property type="project" value="UniProtKB-ARBA"/>
</dbReference>
<evidence type="ECO:0000256" key="4">
    <source>
        <dbReference type="ARBA" id="ARBA00022553"/>
    </source>
</evidence>
<dbReference type="SUPFAM" id="SSF56112">
    <property type="entry name" value="Protein kinase-like (PK-like)"/>
    <property type="match status" value="1"/>
</dbReference>
<dbReference type="InterPro" id="IPR027442">
    <property type="entry name" value="MAPKAPK_C"/>
</dbReference>
<dbReference type="PROSITE" id="PS00108">
    <property type="entry name" value="PROTEIN_KINASE_ST"/>
    <property type="match status" value="1"/>
</dbReference>
<reference evidence="14 15" key="1">
    <citation type="journal article" date="2017" name="Curr. Biol.">
        <title>Genome architecture and evolution of a unichromosomal asexual nematode.</title>
        <authorList>
            <person name="Fradin H."/>
            <person name="Zegar C."/>
            <person name="Gutwein M."/>
            <person name="Lucas J."/>
            <person name="Kovtun M."/>
            <person name="Corcoran D."/>
            <person name="Baugh L.R."/>
            <person name="Kiontke K."/>
            <person name="Gunsalus K."/>
            <person name="Fitch D.H."/>
            <person name="Piano F."/>
        </authorList>
    </citation>
    <scope>NUCLEOTIDE SEQUENCE [LARGE SCALE GENOMIC DNA]</scope>
    <source>
        <strain evidence="14">PF1309</strain>
    </source>
</reference>
<dbReference type="OrthoDB" id="40902at2759"/>
<dbReference type="EMBL" id="LIAE01010384">
    <property type="protein sequence ID" value="PAV62205.1"/>
    <property type="molecule type" value="Genomic_DNA"/>
</dbReference>
<evidence type="ECO:0000256" key="3">
    <source>
        <dbReference type="ARBA" id="ARBA00022527"/>
    </source>
</evidence>
<feature type="region of interest" description="Disordered" evidence="12">
    <location>
        <begin position="1"/>
        <end position="47"/>
    </location>
</feature>
<dbReference type="AlphaFoldDB" id="A0A2A2JKJ8"/>
<dbReference type="Pfam" id="PF00069">
    <property type="entry name" value="Pkinase"/>
    <property type="match status" value="1"/>
</dbReference>
<evidence type="ECO:0000313" key="14">
    <source>
        <dbReference type="EMBL" id="PAV62205.1"/>
    </source>
</evidence>
<dbReference type="CDD" id="cd14089">
    <property type="entry name" value="STKc_MAPKAPK"/>
    <property type="match status" value="1"/>
</dbReference>
<dbReference type="PANTHER" id="PTHR24349">
    <property type="entry name" value="SERINE/THREONINE-PROTEIN KINASE"/>
    <property type="match status" value="1"/>
</dbReference>
<evidence type="ECO:0000256" key="6">
    <source>
        <dbReference type="ARBA" id="ARBA00022741"/>
    </source>
</evidence>
<evidence type="ECO:0000256" key="9">
    <source>
        <dbReference type="ARBA" id="ARBA00047899"/>
    </source>
</evidence>
<dbReference type="InterPro" id="IPR000719">
    <property type="entry name" value="Prot_kinase_dom"/>
</dbReference>
<keyword evidence="7" id="KW-0418">Kinase</keyword>
<sequence length="538" mass="59852">MIFDLTLEDEPGEDSNSSSGISSNYTNSAKTRDEEINSNPFRFTPDAIRRSHSASVVSSSGSAKDLEAAAESPTSVQKSLCLNATSALEIAISDSDDELSPATQRKLCLCASQNPKQTQEAAQRTRLDSQNHSFPYHTHQITEDYTVSSEIIGIGESGKVMACYNKKTGDKLALKVLRDGPKARREVDLHYLTNGHENVVSIVDIYENTFHDVKCLLMVCEFMEGGDLLTQFENQSSKPYTEEKVGEIIRQIGSAVMYLHDMNIAHRDIKLENILCSTTGEDCVYKLGDYGFAKRPERNVLMESPCCTPFYAPPEVLGRERYDKSCDMWSLGVAMYILLCGYPPFYSMKGLALSPGMRSRIAKGYYAFPHAEWDSVSQATKEDIRCLLRTNPSERMTIHELMNTPLVRGEDAPPTSAPLAIPGEEMDDGGVSIGIRRPSETLSFMPDDHDEEDLMHHADEVHDKIPDEIPKSVRFLRDGVKAPRLHSIQEEVGRALEMMRMGGDAVYVKQPNLAVCSNPLLAKRYKTAHMSISSVHCS</sequence>
<dbReference type="FunFam" id="3.30.200.20:FF:000156">
    <property type="entry name" value="MAP kinase-activated protein kinase 3"/>
    <property type="match status" value="1"/>
</dbReference>
<dbReference type="InterPro" id="IPR017441">
    <property type="entry name" value="Protein_kinase_ATP_BS"/>
</dbReference>
<dbReference type="SMART" id="SM00220">
    <property type="entry name" value="S_TKc"/>
    <property type="match status" value="1"/>
</dbReference>
<evidence type="ECO:0000256" key="5">
    <source>
        <dbReference type="ARBA" id="ARBA00022679"/>
    </source>
</evidence>
<evidence type="ECO:0000256" key="2">
    <source>
        <dbReference type="ARBA" id="ARBA00012513"/>
    </source>
</evidence>
<evidence type="ECO:0000256" key="10">
    <source>
        <dbReference type="ARBA" id="ARBA00048679"/>
    </source>
</evidence>
<protein>
    <recommendedName>
        <fullName evidence="2">non-specific serine/threonine protein kinase</fullName>
        <ecNumber evidence="2">2.7.11.1</ecNumber>
    </recommendedName>
</protein>
<dbReference type="GO" id="GO:0019901">
    <property type="term" value="F:protein kinase binding"/>
    <property type="evidence" value="ECO:0007669"/>
    <property type="project" value="UniProtKB-ARBA"/>
</dbReference>
<evidence type="ECO:0000256" key="12">
    <source>
        <dbReference type="SAM" id="MobiDB-lite"/>
    </source>
</evidence>
<evidence type="ECO:0000256" key="11">
    <source>
        <dbReference type="PROSITE-ProRule" id="PRU10141"/>
    </source>
</evidence>
<dbReference type="PROSITE" id="PS00107">
    <property type="entry name" value="PROTEIN_KINASE_ATP"/>
    <property type="match status" value="1"/>
</dbReference>
<dbReference type="PROSITE" id="PS50011">
    <property type="entry name" value="PROTEIN_KINASE_DOM"/>
    <property type="match status" value="1"/>
</dbReference>
<comment type="caution">
    <text evidence="14">The sequence shown here is derived from an EMBL/GenBank/DDBJ whole genome shotgun (WGS) entry which is preliminary data.</text>
</comment>
<gene>
    <name evidence="14" type="ORF">WR25_17002</name>
</gene>
<comment type="catalytic activity">
    <reaction evidence="9">
        <text>L-threonyl-[protein] + ATP = O-phospho-L-threonyl-[protein] + ADP + H(+)</text>
        <dbReference type="Rhea" id="RHEA:46608"/>
        <dbReference type="Rhea" id="RHEA-COMP:11060"/>
        <dbReference type="Rhea" id="RHEA-COMP:11605"/>
        <dbReference type="ChEBI" id="CHEBI:15378"/>
        <dbReference type="ChEBI" id="CHEBI:30013"/>
        <dbReference type="ChEBI" id="CHEBI:30616"/>
        <dbReference type="ChEBI" id="CHEBI:61977"/>
        <dbReference type="ChEBI" id="CHEBI:456216"/>
        <dbReference type="EC" id="2.7.11.1"/>
    </reaction>
</comment>
<name>A0A2A2JKJ8_9BILA</name>
<evidence type="ECO:0000259" key="13">
    <source>
        <dbReference type="PROSITE" id="PS50011"/>
    </source>
</evidence>
<dbReference type="InterPro" id="IPR008271">
    <property type="entry name" value="Ser/Thr_kinase_AS"/>
</dbReference>
<proteinExistence type="inferred from homology"/>
<feature type="compositionally biased region" description="Low complexity" evidence="12">
    <location>
        <begin position="15"/>
        <end position="28"/>
    </location>
</feature>
<evidence type="ECO:0000313" key="15">
    <source>
        <dbReference type="Proteomes" id="UP000218231"/>
    </source>
</evidence>
<feature type="domain" description="Protein kinase" evidence="13">
    <location>
        <begin position="146"/>
        <end position="407"/>
    </location>
</feature>
<keyword evidence="5" id="KW-0808">Transferase</keyword>
<dbReference type="GO" id="GO:0005524">
    <property type="term" value="F:ATP binding"/>
    <property type="evidence" value="ECO:0007669"/>
    <property type="project" value="UniProtKB-UniRule"/>
</dbReference>
<keyword evidence="8 11" id="KW-0067">ATP-binding</keyword>
<dbReference type="InterPro" id="IPR011009">
    <property type="entry name" value="Kinase-like_dom_sf"/>
</dbReference>
<feature type="binding site" evidence="11">
    <location>
        <position position="175"/>
    </location>
    <ligand>
        <name>ATP</name>
        <dbReference type="ChEBI" id="CHEBI:30616"/>
    </ligand>
</feature>
<evidence type="ECO:0000256" key="8">
    <source>
        <dbReference type="ARBA" id="ARBA00022840"/>
    </source>
</evidence>
<feature type="compositionally biased region" description="Acidic residues" evidence="12">
    <location>
        <begin position="1"/>
        <end position="13"/>
    </location>
</feature>
<dbReference type="Gene3D" id="4.10.1170.10">
    <property type="entry name" value="MAP kinase activated protein kinase 2"/>
    <property type="match status" value="1"/>
</dbReference>
<dbReference type="Gene3D" id="1.10.510.10">
    <property type="entry name" value="Transferase(Phosphotransferase) domain 1"/>
    <property type="match status" value="1"/>
</dbReference>
<accession>A0A2A2JKJ8</accession>
<evidence type="ECO:0000256" key="1">
    <source>
        <dbReference type="ARBA" id="ARBA00006692"/>
    </source>
</evidence>